<keyword evidence="3" id="KW-1185">Reference proteome</keyword>
<evidence type="ECO:0000313" key="2">
    <source>
        <dbReference type="EMBL" id="KAI1872465.1"/>
    </source>
</evidence>
<dbReference type="Proteomes" id="UP000829685">
    <property type="component" value="Unassembled WGS sequence"/>
</dbReference>
<evidence type="ECO:0000313" key="3">
    <source>
        <dbReference type="Proteomes" id="UP000829685"/>
    </source>
</evidence>
<name>A0A9Q0AR80_9PEZI</name>
<organism evidence="2 3">
    <name type="scientific">Neoarthrinium moseri</name>
    <dbReference type="NCBI Taxonomy" id="1658444"/>
    <lineage>
        <taxon>Eukaryota</taxon>
        <taxon>Fungi</taxon>
        <taxon>Dikarya</taxon>
        <taxon>Ascomycota</taxon>
        <taxon>Pezizomycotina</taxon>
        <taxon>Sordariomycetes</taxon>
        <taxon>Xylariomycetidae</taxon>
        <taxon>Amphisphaeriales</taxon>
        <taxon>Apiosporaceae</taxon>
        <taxon>Neoarthrinium</taxon>
    </lineage>
</organism>
<dbReference type="EMBL" id="JAFIMR010000011">
    <property type="protein sequence ID" value="KAI1872465.1"/>
    <property type="molecule type" value="Genomic_DNA"/>
</dbReference>
<protein>
    <submittedName>
        <fullName evidence="2">Uncharacterized protein</fullName>
    </submittedName>
</protein>
<accession>A0A9Q0AR80</accession>
<feature type="region of interest" description="Disordered" evidence="1">
    <location>
        <begin position="304"/>
        <end position="346"/>
    </location>
</feature>
<dbReference type="AlphaFoldDB" id="A0A9Q0AR80"/>
<comment type="caution">
    <text evidence="2">The sequence shown here is derived from an EMBL/GenBank/DDBJ whole genome shotgun (WGS) entry which is preliminary data.</text>
</comment>
<feature type="region of interest" description="Disordered" evidence="1">
    <location>
        <begin position="206"/>
        <end position="236"/>
    </location>
</feature>
<gene>
    <name evidence="2" type="ORF">JX265_005345</name>
</gene>
<reference evidence="2" key="1">
    <citation type="submission" date="2021-03" db="EMBL/GenBank/DDBJ databases">
        <title>Revisited historic fungal species revealed as producer of novel bioactive compounds through whole genome sequencing and comparative genomics.</title>
        <authorList>
            <person name="Vignolle G.A."/>
            <person name="Hochenegger N."/>
            <person name="Mach R.L."/>
            <person name="Mach-Aigner A.R."/>
            <person name="Javad Rahimi M."/>
            <person name="Salim K.A."/>
            <person name="Chan C.M."/>
            <person name="Lim L.B.L."/>
            <person name="Cai F."/>
            <person name="Druzhinina I.S."/>
            <person name="U'Ren J.M."/>
            <person name="Derntl C."/>
        </authorList>
    </citation>
    <scope>NUCLEOTIDE SEQUENCE</scope>
    <source>
        <strain evidence="2">TUCIM 5799</strain>
    </source>
</reference>
<feature type="region of interest" description="Disordered" evidence="1">
    <location>
        <begin position="1"/>
        <end position="42"/>
    </location>
</feature>
<sequence>MAVSDNAAAAPTTSVSPDPEPLDPAGPADSTDAPPTPGAWARFEFETGCGNEGTKVLMVEWNAVSQDGSSKPKQGTPNKQDQWEISWQGKTSKFAISEQVGVATHRVFFLIPGEDHVPPVVTISLPATGQKLSTKPMPAIYMPALGADASRDAGTRGVLHTMWAKRRLSQLQGEIEQEMKANSEGVALQMALADRDYIVEHFGLEHPDSANRDTQSSPRAIPPTPQSPRSPIGGRLGEKLRGLKLATSPSDLANPGGRKHHLYTLSPDVSDIAVPAHAGAYRKHAQQQTVGSGELASLNALVGGSGQAAYGGRPPLESHGTEDELFALPMSPRSPEMKKSPFSSLK</sequence>
<proteinExistence type="predicted"/>
<evidence type="ECO:0000256" key="1">
    <source>
        <dbReference type="SAM" id="MobiDB-lite"/>
    </source>
</evidence>